<dbReference type="InterPro" id="IPR010896">
    <property type="entry name" value="NUMOD1"/>
</dbReference>
<dbReference type="RefSeq" id="WP_145399598.1">
    <property type="nucleotide sequence ID" value="NZ_VLKU01000013.1"/>
</dbReference>
<sequence length="156" mass="17120">MSRKTVLEAHGFSSPTEAARALGVSTHVLYKHIDQFGSLDRVGVKQSVVAENARSIDLPDGTRVASITEASRLLGCTDHKIHIHLKRYGHLRFLVQGEPSMPDLGAIADLADEPAPTGPVLKPVTSYSATRRREVDVEAVIETFRQCRDQYLEAMA</sequence>
<evidence type="ECO:0000259" key="1">
    <source>
        <dbReference type="Pfam" id="PF07453"/>
    </source>
</evidence>
<protein>
    <submittedName>
        <fullName evidence="2">NUMOD1 domain-containing protein</fullName>
    </submittedName>
</protein>
<reference evidence="2 3" key="1">
    <citation type="journal article" date="2015" name="Stand. Genomic Sci.">
        <title>Genomic Encyclopedia of Bacterial and Archaeal Type Strains, Phase III: the genomes of soil and plant-associated and newly described type strains.</title>
        <authorList>
            <person name="Whitman W.B."/>
            <person name="Woyke T."/>
            <person name="Klenk H.P."/>
            <person name="Zhou Y."/>
            <person name="Lilburn T.G."/>
            <person name="Beck B.J."/>
            <person name="De Vos P."/>
            <person name="Vandamme P."/>
            <person name="Eisen J.A."/>
            <person name="Garrity G."/>
            <person name="Hugenholtz P."/>
            <person name="Kyrpides N.C."/>
        </authorList>
    </citation>
    <scope>NUCLEOTIDE SEQUENCE [LARGE SCALE GENOMIC DNA]</scope>
    <source>
        <strain evidence="2 3">CGMCC 1.5364</strain>
    </source>
</reference>
<feature type="domain" description="Nuclease-associated modular DNA-binding 1" evidence="1">
    <location>
        <begin position="12"/>
        <end position="33"/>
    </location>
</feature>
<gene>
    <name evidence="2" type="ORF">IQ24_03535</name>
</gene>
<dbReference type="Pfam" id="PF07453">
    <property type="entry name" value="NUMOD1"/>
    <property type="match status" value="1"/>
</dbReference>
<evidence type="ECO:0000313" key="3">
    <source>
        <dbReference type="Proteomes" id="UP000316225"/>
    </source>
</evidence>
<comment type="caution">
    <text evidence="2">The sequence shown here is derived from an EMBL/GenBank/DDBJ whole genome shotgun (WGS) entry which is preliminary data.</text>
</comment>
<accession>A0A562NCF1</accession>
<dbReference type="Proteomes" id="UP000316225">
    <property type="component" value="Unassembled WGS sequence"/>
</dbReference>
<evidence type="ECO:0000313" key="2">
    <source>
        <dbReference type="EMBL" id="TWI29718.1"/>
    </source>
</evidence>
<dbReference type="AlphaFoldDB" id="A0A562NCF1"/>
<name>A0A562NCF1_9RHOB</name>
<proteinExistence type="predicted"/>
<dbReference type="OrthoDB" id="9250065at2"/>
<keyword evidence="3" id="KW-1185">Reference proteome</keyword>
<organism evidence="2 3">
    <name type="scientific">Paracoccus sulfuroxidans</name>
    <dbReference type="NCBI Taxonomy" id="384678"/>
    <lineage>
        <taxon>Bacteria</taxon>
        <taxon>Pseudomonadati</taxon>
        <taxon>Pseudomonadota</taxon>
        <taxon>Alphaproteobacteria</taxon>
        <taxon>Rhodobacterales</taxon>
        <taxon>Paracoccaceae</taxon>
        <taxon>Paracoccus</taxon>
    </lineage>
</organism>
<dbReference type="EMBL" id="VLKU01000013">
    <property type="protein sequence ID" value="TWI29718.1"/>
    <property type="molecule type" value="Genomic_DNA"/>
</dbReference>